<evidence type="ECO:0000256" key="1">
    <source>
        <dbReference type="ARBA" id="ARBA00004442"/>
    </source>
</evidence>
<dbReference type="Gene3D" id="2.40.170.20">
    <property type="entry name" value="TonB-dependent receptor, beta-barrel domain"/>
    <property type="match status" value="1"/>
</dbReference>
<dbReference type="Pfam" id="PF00593">
    <property type="entry name" value="TonB_dep_Rec_b-barrel"/>
    <property type="match status" value="1"/>
</dbReference>
<dbReference type="KEGG" id="kim:G3T16_00525"/>
<keyword evidence="2" id="KW-0472">Membrane</keyword>
<keyword evidence="3" id="KW-0998">Cell outer membrane</keyword>
<reference evidence="5 6" key="1">
    <citation type="submission" date="2020-02" db="EMBL/GenBank/DDBJ databases">
        <title>Genome sequencing for Kineobactrum sp. M2.</title>
        <authorList>
            <person name="Park S.-J."/>
        </authorList>
    </citation>
    <scope>NUCLEOTIDE SEQUENCE [LARGE SCALE GENOMIC DNA]</scope>
    <source>
        <strain evidence="5 6">M2</strain>
    </source>
</reference>
<dbReference type="Proteomes" id="UP000477680">
    <property type="component" value="Chromosome"/>
</dbReference>
<gene>
    <name evidence="5" type="ORF">G3T16_00525</name>
</gene>
<sequence length="213" mass="24238">MSGFGQLNLDLTDNIKLSGGLRYTHEEKDARYSRVTERPGTITLPFPEFPERSPTRTETNVDWTFSAQYYLQDRNVLYAAASRGSKSGGFRHCRQTRTWRNLKVSAQLLSKWVPSCDQQLSYLSILPCIIRRSMTFSITPIPHWEIQSPMSKFAPEASMQASTGFRPVICGSRVGSFMPMRGYVKRSRMFRLTPASSARQNGPEILARTTTRN</sequence>
<proteinExistence type="predicted"/>
<feature type="domain" description="TonB-dependent receptor-like beta-barrel" evidence="4">
    <location>
        <begin position="3"/>
        <end position="86"/>
    </location>
</feature>
<evidence type="ECO:0000259" key="4">
    <source>
        <dbReference type="Pfam" id="PF00593"/>
    </source>
</evidence>
<name>A0A6C0U1C1_9GAMM</name>
<keyword evidence="5" id="KW-0675">Receptor</keyword>
<dbReference type="GO" id="GO:0009279">
    <property type="term" value="C:cell outer membrane"/>
    <property type="evidence" value="ECO:0007669"/>
    <property type="project" value="UniProtKB-SubCell"/>
</dbReference>
<evidence type="ECO:0000256" key="3">
    <source>
        <dbReference type="ARBA" id="ARBA00023237"/>
    </source>
</evidence>
<dbReference type="SUPFAM" id="SSF56935">
    <property type="entry name" value="Porins"/>
    <property type="match status" value="1"/>
</dbReference>
<accession>A0A6C0U1C1</accession>
<evidence type="ECO:0000256" key="2">
    <source>
        <dbReference type="ARBA" id="ARBA00023136"/>
    </source>
</evidence>
<evidence type="ECO:0000313" key="6">
    <source>
        <dbReference type="Proteomes" id="UP000477680"/>
    </source>
</evidence>
<dbReference type="AlphaFoldDB" id="A0A6C0U1C1"/>
<protein>
    <submittedName>
        <fullName evidence="5">TonB-dependent receptor</fullName>
    </submittedName>
</protein>
<dbReference type="InterPro" id="IPR000531">
    <property type="entry name" value="Beta-barrel_TonB"/>
</dbReference>
<dbReference type="InterPro" id="IPR036942">
    <property type="entry name" value="Beta-barrel_TonB_sf"/>
</dbReference>
<organism evidence="5 6">
    <name type="scientific">Kineobactrum salinum</name>
    <dbReference type="NCBI Taxonomy" id="2708301"/>
    <lineage>
        <taxon>Bacteria</taxon>
        <taxon>Pseudomonadati</taxon>
        <taxon>Pseudomonadota</taxon>
        <taxon>Gammaproteobacteria</taxon>
        <taxon>Cellvibrionales</taxon>
        <taxon>Halieaceae</taxon>
        <taxon>Kineobactrum</taxon>
    </lineage>
</organism>
<comment type="subcellular location">
    <subcellularLocation>
        <location evidence="1">Cell outer membrane</location>
    </subcellularLocation>
</comment>
<evidence type="ECO:0000313" key="5">
    <source>
        <dbReference type="EMBL" id="QIB64125.1"/>
    </source>
</evidence>
<keyword evidence="6" id="KW-1185">Reference proteome</keyword>
<dbReference type="EMBL" id="CP048711">
    <property type="protein sequence ID" value="QIB64125.1"/>
    <property type="molecule type" value="Genomic_DNA"/>
</dbReference>